<gene>
    <name evidence="2" type="ORF">CRENBAI_002434</name>
</gene>
<protein>
    <submittedName>
        <fullName evidence="2">Uncharacterized protein</fullName>
    </submittedName>
</protein>
<proteinExistence type="predicted"/>
<keyword evidence="1" id="KW-0812">Transmembrane</keyword>
<feature type="transmembrane region" description="Helical" evidence="1">
    <location>
        <begin position="56"/>
        <end position="77"/>
    </location>
</feature>
<evidence type="ECO:0000256" key="1">
    <source>
        <dbReference type="SAM" id="Phobius"/>
    </source>
</evidence>
<evidence type="ECO:0000313" key="3">
    <source>
        <dbReference type="Proteomes" id="UP001311232"/>
    </source>
</evidence>
<reference evidence="2 3" key="1">
    <citation type="submission" date="2021-06" db="EMBL/GenBank/DDBJ databases">
        <authorList>
            <person name="Palmer J.M."/>
        </authorList>
    </citation>
    <scope>NUCLEOTIDE SEQUENCE [LARGE SCALE GENOMIC DNA]</scope>
    <source>
        <strain evidence="2 3">MEX-2019</strain>
        <tissue evidence="2">Muscle</tissue>
    </source>
</reference>
<dbReference type="AlphaFoldDB" id="A0AAV9R4G4"/>
<keyword evidence="1" id="KW-0472">Membrane</keyword>
<organism evidence="2 3">
    <name type="scientific">Crenichthys baileyi</name>
    <name type="common">White River springfish</name>
    <dbReference type="NCBI Taxonomy" id="28760"/>
    <lineage>
        <taxon>Eukaryota</taxon>
        <taxon>Metazoa</taxon>
        <taxon>Chordata</taxon>
        <taxon>Craniata</taxon>
        <taxon>Vertebrata</taxon>
        <taxon>Euteleostomi</taxon>
        <taxon>Actinopterygii</taxon>
        <taxon>Neopterygii</taxon>
        <taxon>Teleostei</taxon>
        <taxon>Neoteleostei</taxon>
        <taxon>Acanthomorphata</taxon>
        <taxon>Ovalentaria</taxon>
        <taxon>Atherinomorphae</taxon>
        <taxon>Cyprinodontiformes</taxon>
        <taxon>Goodeidae</taxon>
        <taxon>Crenichthys</taxon>
    </lineage>
</organism>
<keyword evidence="3" id="KW-1185">Reference proteome</keyword>
<accession>A0AAV9R4G4</accession>
<dbReference type="EMBL" id="JAHHUM010002414">
    <property type="protein sequence ID" value="KAK5603694.1"/>
    <property type="molecule type" value="Genomic_DNA"/>
</dbReference>
<keyword evidence="1" id="KW-1133">Transmembrane helix</keyword>
<evidence type="ECO:0000313" key="2">
    <source>
        <dbReference type="EMBL" id="KAK5603694.1"/>
    </source>
</evidence>
<dbReference type="Proteomes" id="UP001311232">
    <property type="component" value="Unassembled WGS sequence"/>
</dbReference>
<sequence length="110" mass="12457">MVKMISVLFKGKKIRNLAPDEDFPNTPHHHLLVLKRSLNKPESDTPLGFSPLLIHYSHYSTLYAFVPVVIVCGAAFVKTCFAVKDSNNLLECVCLQCHYPAQLTCCFYVR</sequence>
<comment type="caution">
    <text evidence="2">The sequence shown here is derived from an EMBL/GenBank/DDBJ whole genome shotgun (WGS) entry which is preliminary data.</text>
</comment>
<name>A0AAV9R4G4_9TELE</name>